<organism evidence="1">
    <name type="scientific">Echinostoma caproni</name>
    <dbReference type="NCBI Taxonomy" id="27848"/>
    <lineage>
        <taxon>Eukaryota</taxon>
        <taxon>Metazoa</taxon>
        <taxon>Spiralia</taxon>
        <taxon>Lophotrochozoa</taxon>
        <taxon>Platyhelminthes</taxon>
        <taxon>Trematoda</taxon>
        <taxon>Digenea</taxon>
        <taxon>Plagiorchiida</taxon>
        <taxon>Echinostomata</taxon>
        <taxon>Echinostomatoidea</taxon>
        <taxon>Echinostomatidae</taxon>
        <taxon>Echinostoma</taxon>
    </lineage>
</organism>
<sequence>LQFSPQNRMYATGSTGGVVSWQLGPGAVTVAESTRTRMTDMDRMRPPAPILANKCGGGHLRFRRLSHPQRLSVPAHTPIHCAALKVRKYPCVSIDLKMVDLLSWLMSAVFFKHAQLTTFVSLMFS</sequence>
<accession>A0A183A4E7</accession>
<evidence type="ECO:0000313" key="1">
    <source>
        <dbReference type="WBParaSite" id="ECPE_0000183201-mRNA-1"/>
    </source>
</evidence>
<reference evidence="1" key="1">
    <citation type="submission" date="2016-06" db="UniProtKB">
        <authorList>
            <consortium name="WormBaseParasite"/>
        </authorList>
    </citation>
    <scope>IDENTIFICATION</scope>
</reference>
<proteinExistence type="predicted"/>
<protein>
    <submittedName>
        <fullName evidence="1">WD_REPEATS_REGION domain-containing protein</fullName>
    </submittedName>
</protein>
<name>A0A183A4E7_9TREM</name>
<dbReference type="WBParaSite" id="ECPE_0000183201-mRNA-1">
    <property type="protein sequence ID" value="ECPE_0000183201-mRNA-1"/>
    <property type="gene ID" value="ECPE_0000183201"/>
</dbReference>
<dbReference type="AlphaFoldDB" id="A0A183A4E7"/>